<dbReference type="InterPro" id="IPR003682">
    <property type="entry name" value="rRNA_ssu_MeTfrase_G"/>
</dbReference>
<comment type="caution">
    <text evidence="6">Lacks conserved residue(s) required for the propagation of feature annotation.</text>
</comment>
<dbReference type="Proteomes" id="UP000275461">
    <property type="component" value="Unassembled WGS sequence"/>
</dbReference>
<feature type="binding site" evidence="6">
    <location>
        <position position="83"/>
    </location>
    <ligand>
        <name>S-adenosyl-L-methionine</name>
        <dbReference type="ChEBI" id="CHEBI:59789"/>
    </ligand>
</feature>
<feature type="binding site" evidence="6">
    <location>
        <position position="78"/>
    </location>
    <ligand>
        <name>S-adenosyl-L-methionine</name>
        <dbReference type="ChEBI" id="CHEBI:59789"/>
    </ligand>
</feature>
<dbReference type="PANTHER" id="PTHR31760">
    <property type="entry name" value="S-ADENOSYL-L-METHIONINE-DEPENDENT METHYLTRANSFERASES SUPERFAMILY PROTEIN"/>
    <property type="match status" value="1"/>
</dbReference>
<accession>A0A498BU83</accession>
<dbReference type="Pfam" id="PF02527">
    <property type="entry name" value="GidB"/>
    <property type="match status" value="1"/>
</dbReference>
<keyword evidence="1 6" id="KW-0963">Cytoplasm</keyword>
<sequence>MAADPLLGRLREGVAALDLALPGPLLEAMLAYLRLLERWNRAYNLSAIRDPEEMLQRHLLDSLSILPYVEGDTLLDVGSGAGLPGIPLALARPGLTVTLLDSNGKKQRFTRQVALELGLSRLRFAQARLDRYQPGYTFDTVVSRAFAALGDYVPDALRLCRPGGRVLAMKGRLPEDELVALPHGLRQCDRIALHVPGVDAQRHLLAWTAPAVSATEEANP</sequence>
<dbReference type="RefSeq" id="WP_121443144.1">
    <property type="nucleotide sequence ID" value="NZ_RCDA01000006.1"/>
</dbReference>
<organism evidence="7 8">
    <name type="scientific">Alkalispirillum mobile</name>
    <dbReference type="NCBI Taxonomy" id="85925"/>
    <lineage>
        <taxon>Bacteria</taxon>
        <taxon>Pseudomonadati</taxon>
        <taxon>Pseudomonadota</taxon>
        <taxon>Gammaproteobacteria</taxon>
        <taxon>Chromatiales</taxon>
        <taxon>Ectothiorhodospiraceae</taxon>
        <taxon>Alkalispirillum</taxon>
    </lineage>
</organism>
<comment type="subcellular location">
    <subcellularLocation>
        <location evidence="6">Cytoplasm</location>
    </subcellularLocation>
</comment>
<evidence type="ECO:0000256" key="2">
    <source>
        <dbReference type="ARBA" id="ARBA00022552"/>
    </source>
</evidence>
<reference evidence="7 8" key="1">
    <citation type="submission" date="2018-10" db="EMBL/GenBank/DDBJ databases">
        <title>Genomic Encyclopedia of Type Strains, Phase IV (KMG-IV): sequencing the most valuable type-strain genomes for metagenomic binning, comparative biology and taxonomic classification.</title>
        <authorList>
            <person name="Goeker M."/>
        </authorList>
    </citation>
    <scope>NUCLEOTIDE SEQUENCE [LARGE SCALE GENOMIC DNA]</scope>
    <source>
        <strain evidence="7 8">DSM 12769</strain>
    </source>
</reference>
<dbReference type="CDD" id="cd02440">
    <property type="entry name" value="AdoMet_MTases"/>
    <property type="match status" value="1"/>
</dbReference>
<dbReference type="EMBL" id="RCDA01000006">
    <property type="protein sequence ID" value="RLK46507.1"/>
    <property type="molecule type" value="Genomic_DNA"/>
</dbReference>
<dbReference type="NCBIfam" id="TIGR00138">
    <property type="entry name" value="rsmG_gidB"/>
    <property type="match status" value="1"/>
</dbReference>
<comment type="function">
    <text evidence="6">Specifically methylates the N7 position of guanine in position 527 of 16S rRNA.</text>
</comment>
<evidence type="ECO:0000256" key="5">
    <source>
        <dbReference type="ARBA" id="ARBA00022691"/>
    </source>
</evidence>
<protein>
    <recommendedName>
        <fullName evidence="6">Ribosomal RNA small subunit methyltransferase G</fullName>
        <ecNumber evidence="6">2.1.1.170</ecNumber>
    </recommendedName>
    <alternativeName>
        <fullName evidence="6">16S rRNA 7-methylguanosine methyltransferase</fullName>
        <shortName evidence="6">16S rRNA m7G methyltransferase</shortName>
    </alternativeName>
</protein>
<dbReference type="GO" id="GO:0070043">
    <property type="term" value="F:rRNA (guanine-N7-)-methyltransferase activity"/>
    <property type="evidence" value="ECO:0007669"/>
    <property type="project" value="UniProtKB-UniRule"/>
</dbReference>
<dbReference type="PANTHER" id="PTHR31760:SF0">
    <property type="entry name" value="S-ADENOSYL-L-METHIONINE-DEPENDENT METHYLTRANSFERASES SUPERFAMILY PROTEIN"/>
    <property type="match status" value="1"/>
</dbReference>
<evidence type="ECO:0000256" key="3">
    <source>
        <dbReference type="ARBA" id="ARBA00022603"/>
    </source>
</evidence>
<dbReference type="HAMAP" id="MF_00074">
    <property type="entry name" value="16SrRNA_methyltr_G"/>
    <property type="match status" value="1"/>
</dbReference>
<gene>
    <name evidence="6" type="primary">rsmG</name>
    <name evidence="7" type="ORF">DFR31_2637</name>
</gene>
<evidence type="ECO:0000256" key="1">
    <source>
        <dbReference type="ARBA" id="ARBA00022490"/>
    </source>
</evidence>
<comment type="caution">
    <text evidence="7">The sequence shown here is derived from an EMBL/GenBank/DDBJ whole genome shotgun (WGS) entry which is preliminary data.</text>
</comment>
<feature type="binding site" evidence="6">
    <location>
        <position position="144"/>
    </location>
    <ligand>
        <name>S-adenosyl-L-methionine</name>
        <dbReference type="ChEBI" id="CHEBI:59789"/>
    </ligand>
</feature>
<dbReference type="SUPFAM" id="SSF53335">
    <property type="entry name" value="S-adenosyl-L-methionine-dependent methyltransferases"/>
    <property type="match status" value="1"/>
</dbReference>
<keyword evidence="5 6" id="KW-0949">S-adenosyl-L-methionine</keyword>
<comment type="catalytic activity">
    <reaction evidence="6">
        <text>guanosine(527) in 16S rRNA + S-adenosyl-L-methionine = N(7)-methylguanosine(527) in 16S rRNA + S-adenosyl-L-homocysteine</text>
        <dbReference type="Rhea" id="RHEA:42732"/>
        <dbReference type="Rhea" id="RHEA-COMP:10209"/>
        <dbReference type="Rhea" id="RHEA-COMP:10210"/>
        <dbReference type="ChEBI" id="CHEBI:57856"/>
        <dbReference type="ChEBI" id="CHEBI:59789"/>
        <dbReference type="ChEBI" id="CHEBI:74269"/>
        <dbReference type="ChEBI" id="CHEBI:74480"/>
        <dbReference type="EC" id="2.1.1.170"/>
    </reaction>
</comment>
<dbReference type="Gene3D" id="3.40.50.150">
    <property type="entry name" value="Vaccinia Virus protein VP39"/>
    <property type="match status" value="1"/>
</dbReference>
<evidence type="ECO:0000256" key="4">
    <source>
        <dbReference type="ARBA" id="ARBA00022679"/>
    </source>
</evidence>
<dbReference type="PIRSF" id="PIRSF003078">
    <property type="entry name" value="GidB"/>
    <property type="match status" value="1"/>
</dbReference>
<dbReference type="InterPro" id="IPR029063">
    <property type="entry name" value="SAM-dependent_MTases_sf"/>
</dbReference>
<keyword evidence="2 6" id="KW-0698">rRNA processing</keyword>
<keyword evidence="4 6" id="KW-0808">Transferase</keyword>
<proteinExistence type="inferred from homology"/>
<evidence type="ECO:0000313" key="8">
    <source>
        <dbReference type="Proteomes" id="UP000275461"/>
    </source>
</evidence>
<keyword evidence="3 6" id="KW-0489">Methyltransferase</keyword>
<evidence type="ECO:0000256" key="6">
    <source>
        <dbReference type="HAMAP-Rule" id="MF_00074"/>
    </source>
</evidence>
<name>A0A498BU83_9GAMM</name>
<comment type="similarity">
    <text evidence="6">Belongs to the methyltransferase superfamily. RNA methyltransferase RsmG family.</text>
</comment>
<dbReference type="EC" id="2.1.1.170" evidence="6"/>
<dbReference type="OrthoDB" id="9808773at2"/>
<dbReference type="AlphaFoldDB" id="A0A498BU83"/>
<dbReference type="GO" id="GO:0005829">
    <property type="term" value="C:cytosol"/>
    <property type="evidence" value="ECO:0007669"/>
    <property type="project" value="TreeGrafter"/>
</dbReference>
<keyword evidence="8" id="KW-1185">Reference proteome</keyword>
<evidence type="ECO:0000313" key="7">
    <source>
        <dbReference type="EMBL" id="RLK46507.1"/>
    </source>
</evidence>